<accession>A0A098VQ48</accession>
<comment type="caution">
    <text evidence="1">The sequence shown here is derived from an EMBL/GenBank/DDBJ whole genome shotgun (WGS) entry which is preliminary data.</text>
</comment>
<organism evidence="1 2">
    <name type="scientific">Mitosporidium daphniae</name>
    <dbReference type="NCBI Taxonomy" id="1485682"/>
    <lineage>
        <taxon>Eukaryota</taxon>
        <taxon>Fungi</taxon>
        <taxon>Fungi incertae sedis</taxon>
        <taxon>Microsporidia</taxon>
        <taxon>Mitosporidium</taxon>
    </lineage>
</organism>
<dbReference type="RefSeq" id="XP_013237623.1">
    <property type="nucleotide sequence ID" value="XM_013382169.1"/>
</dbReference>
<evidence type="ECO:0000313" key="1">
    <source>
        <dbReference type="EMBL" id="KGG51187.1"/>
    </source>
</evidence>
<keyword evidence="2" id="KW-1185">Reference proteome</keyword>
<dbReference type="GeneID" id="25259927"/>
<evidence type="ECO:0000313" key="2">
    <source>
        <dbReference type="Proteomes" id="UP000029725"/>
    </source>
</evidence>
<dbReference type="Proteomes" id="UP000029725">
    <property type="component" value="Unassembled WGS sequence"/>
</dbReference>
<protein>
    <submittedName>
        <fullName evidence="1">Uncharacterized protein</fullName>
    </submittedName>
</protein>
<dbReference type="AlphaFoldDB" id="A0A098VQ48"/>
<name>A0A098VQ48_9MICR</name>
<dbReference type="HOGENOM" id="CLU_1690963_0_0_1"/>
<gene>
    <name evidence="1" type="ORF">DI09_424p10</name>
</gene>
<sequence length="156" mass="17845">VVTGFNGGGFEEMEEVAVQKEIINISEKSVPVQVLQDNTIYVDSEQEVQFELELEMNEVDEYEEETNSFHDFNFDEREEAVSSPVIEIKDNVSNDNSVSRSRILNELSLDFSKPFEFDEEEEDFNLGSLVDKSKKTISDSNINIIGENKMTEKNIC</sequence>
<reference evidence="1 2" key="1">
    <citation type="submission" date="2014-04" db="EMBL/GenBank/DDBJ databases">
        <title>A new species of microsporidia sheds light on the evolution of extreme parasitism.</title>
        <authorList>
            <person name="Haag K.L."/>
            <person name="James T.Y."/>
            <person name="Larsson R."/>
            <person name="Schaer T.M."/>
            <person name="Refardt D."/>
            <person name="Pombert J.-F."/>
            <person name="Ebert D."/>
        </authorList>
    </citation>
    <scope>NUCLEOTIDE SEQUENCE [LARGE SCALE GENOMIC DNA]</scope>
    <source>
        <strain evidence="1 2">UGP3</strain>
        <tissue evidence="1">Spores</tissue>
    </source>
</reference>
<feature type="non-terminal residue" evidence="1">
    <location>
        <position position="1"/>
    </location>
</feature>
<dbReference type="VEuPathDB" id="MicrosporidiaDB:DI09_424p10"/>
<dbReference type="EMBL" id="JMKJ01000357">
    <property type="protein sequence ID" value="KGG51187.1"/>
    <property type="molecule type" value="Genomic_DNA"/>
</dbReference>
<proteinExistence type="predicted"/>